<name>A0A0C9V3V1_SPHS4</name>
<dbReference type="EMBL" id="KN837230">
    <property type="protein sequence ID" value="KIJ32195.1"/>
    <property type="molecule type" value="Genomic_DNA"/>
</dbReference>
<reference evidence="1 2" key="1">
    <citation type="submission" date="2014-06" db="EMBL/GenBank/DDBJ databases">
        <title>Evolutionary Origins and Diversification of the Mycorrhizal Mutualists.</title>
        <authorList>
            <consortium name="DOE Joint Genome Institute"/>
            <consortium name="Mycorrhizal Genomics Consortium"/>
            <person name="Kohler A."/>
            <person name="Kuo A."/>
            <person name="Nagy L.G."/>
            <person name="Floudas D."/>
            <person name="Copeland A."/>
            <person name="Barry K.W."/>
            <person name="Cichocki N."/>
            <person name="Veneault-Fourrey C."/>
            <person name="LaButti K."/>
            <person name="Lindquist E.A."/>
            <person name="Lipzen A."/>
            <person name="Lundell T."/>
            <person name="Morin E."/>
            <person name="Murat C."/>
            <person name="Riley R."/>
            <person name="Ohm R."/>
            <person name="Sun H."/>
            <person name="Tunlid A."/>
            <person name="Henrissat B."/>
            <person name="Grigoriev I.V."/>
            <person name="Hibbett D.S."/>
            <person name="Martin F."/>
        </authorList>
    </citation>
    <scope>NUCLEOTIDE SEQUENCE [LARGE SCALE GENOMIC DNA]</scope>
    <source>
        <strain evidence="1 2">SS14</strain>
    </source>
</reference>
<accession>A0A0C9V3V1</accession>
<gene>
    <name evidence="1" type="ORF">M422DRAFT_35925</name>
</gene>
<dbReference type="AlphaFoldDB" id="A0A0C9V3V1"/>
<keyword evidence="2" id="KW-1185">Reference proteome</keyword>
<dbReference type="Proteomes" id="UP000054279">
    <property type="component" value="Unassembled WGS sequence"/>
</dbReference>
<dbReference type="HOGENOM" id="CLU_2428462_0_0_1"/>
<proteinExistence type="predicted"/>
<evidence type="ECO:0000313" key="1">
    <source>
        <dbReference type="EMBL" id="KIJ32195.1"/>
    </source>
</evidence>
<protein>
    <submittedName>
        <fullName evidence="1">Uncharacterized protein</fullName>
    </submittedName>
</protein>
<organism evidence="1 2">
    <name type="scientific">Sphaerobolus stellatus (strain SS14)</name>
    <dbReference type="NCBI Taxonomy" id="990650"/>
    <lineage>
        <taxon>Eukaryota</taxon>
        <taxon>Fungi</taxon>
        <taxon>Dikarya</taxon>
        <taxon>Basidiomycota</taxon>
        <taxon>Agaricomycotina</taxon>
        <taxon>Agaricomycetes</taxon>
        <taxon>Phallomycetidae</taxon>
        <taxon>Geastrales</taxon>
        <taxon>Sphaerobolaceae</taxon>
        <taxon>Sphaerobolus</taxon>
    </lineage>
</organism>
<sequence length="91" mass="9995">MERCSPVRFSSAIVSTVDELPFELRIRPSRDPNPNPANVPLTLRSGERFTGEVLIIWFTGGVEEGGRMMMGGMGERKARVEKGTIDGAMVV</sequence>
<evidence type="ECO:0000313" key="2">
    <source>
        <dbReference type="Proteomes" id="UP000054279"/>
    </source>
</evidence>